<evidence type="ECO:0000313" key="1">
    <source>
        <dbReference type="EMBL" id="CAA9498018.1"/>
    </source>
</evidence>
<accession>A0A6J4SNB8</accession>
<dbReference type="Pfam" id="PF02810">
    <property type="entry name" value="SEC-C"/>
    <property type="match status" value="1"/>
</dbReference>
<proteinExistence type="predicted"/>
<dbReference type="SUPFAM" id="SSF103642">
    <property type="entry name" value="Sec-C motif"/>
    <property type="match status" value="1"/>
</dbReference>
<reference evidence="1" key="1">
    <citation type="submission" date="2020-02" db="EMBL/GenBank/DDBJ databases">
        <authorList>
            <person name="Meier V. D."/>
        </authorList>
    </citation>
    <scope>NUCLEOTIDE SEQUENCE</scope>
    <source>
        <strain evidence="1">AVDCRST_MAG05</strain>
    </source>
</reference>
<evidence type="ECO:0008006" key="2">
    <source>
        <dbReference type="Google" id="ProtNLM"/>
    </source>
</evidence>
<dbReference type="InterPro" id="IPR035383">
    <property type="entry name" value="MauJ"/>
</dbReference>
<sequence length="405" mass="45125">MKPSPRQLGKRCPCGSGKAFKNCHGQEFLLPKAPRVVRYAEAREDPFVKPPGYTYNTFVAGYEDGSWAGDPAGSPGEYEAQFTLLQPGQAAEKVVRMGTTRIWAVQNEEIEGDSHLALTVRKDARPSPNAGAGLVATVRVRREGAEAAELVLEPNREGRLSKVKMTLEAESFSDAESKAHYEVSAFLSNVAFELDIPLRIAHTLIKESATMSVRVGFVRQFGYKGAGNLPEHAFLDRGSGMEMKDRAYQALMGIYREALNSESPFYQFLCFCRVVQRLNERLRPRWQKAIAAHDARLMPSYPKRERFPEPGTEGADFFPDAVAGKKFAAVYDGRLRPLRNGIGHVFLEDMGDEWSTERSTDEHAFVDEVYELLPAAHHMARTMIENDFGDGGLARLAFDTESPAR</sequence>
<dbReference type="AlphaFoldDB" id="A0A6J4SNB8"/>
<name>A0A6J4SNB8_9ACTN</name>
<dbReference type="Pfam" id="PF17419">
    <property type="entry name" value="MauJ"/>
    <property type="match status" value="1"/>
</dbReference>
<gene>
    <name evidence="1" type="ORF">AVDCRST_MAG05-2256</name>
</gene>
<organism evidence="1">
    <name type="scientific">uncultured Rubrobacteraceae bacterium</name>
    <dbReference type="NCBI Taxonomy" id="349277"/>
    <lineage>
        <taxon>Bacteria</taxon>
        <taxon>Bacillati</taxon>
        <taxon>Actinomycetota</taxon>
        <taxon>Rubrobacteria</taxon>
        <taxon>Rubrobacterales</taxon>
        <taxon>Rubrobacteraceae</taxon>
        <taxon>environmental samples</taxon>
    </lineage>
</organism>
<protein>
    <recommendedName>
        <fullName evidence="2">SEC-C domain-containing protein</fullName>
    </recommendedName>
</protein>
<dbReference type="EMBL" id="CADCVM010000239">
    <property type="protein sequence ID" value="CAA9498018.1"/>
    <property type="molecule type" value="Genomic_DNA"/>
</dbReference>
<dbReference type="InterPro" id="IPR004027">
    <property type="entry name" value="SEC_C_motif"/>
</dbReference>